<sequence length="56" mass="6620">MNNINKNLKEKLNRLLSDCKRFDITIESILDEEYNNIKIFVDNLSSSTIIEIIQVY</sequence>
<name>A0ABW8TK01_9CLOT</name>
<evidence type="ECO:0000313" key="2">
    <source>
        <dbReference type="Proteomes" id="UP001623592"/>
    </source>
</evidence>
<organism evidence="1 2">
    <name type="scientific">Clostridium neuense</name>
    <dbReference type="NCBI Taxonomy" id="1728934"/>
    <lineage>
        <taxon>Bacteria</taxon>
        <taxon>Bacillati</taxon>
        <taxon>Bacillota</taxon>
        <taxon>Clostridia</taxon>
        <taxon>Eubacteriales</taxon>
        <taxon>Clostridiaceae</taxon>
        <taxon>Clostridium</taxon>
    </lineage>
</organism>
<dbReference type="EMBL" id="JBJIAA010000022">
    <property type="protein sequence ID" value="MFL0252876.1"/>
    <property type="molecule type" value="Genomic_DNA"/>
</dbReference>
<gene>
    <name evidence="1" type="ORF">ACJDT4_20935</name>
</gene>
<proteinExistence type="predicted"/>
<accession>A0ABW8TK01</accession>
<reference evidence="1 2" key="1">
    <citation type="submission" date="2024-11" db="EMBL/GenBank/DDBJ databases">
        <authorList>
            <person name="Heng Y.C."/>
            <person name="Lim A.C.H."/>
            <person name="Lee J.K.Y."/>
            <person name="Kittelmann S."/>
        </authorList>
    </citation>
    <scope>NUCLEOTIDE SEQUENCE [LARGE SCALE GENOMIC DNA]</scope>
    <source>
        <strain evidence="1 2">WILCCON 0114</strain>
    </source>
</reference>
<keyword evidence="2" id="KW-1185">Reference proteome</keyword>
<dbReference type="Proteomes" id="UP001623592">
    <property type="component" value="Unassembled WGS sequence"/>
</dbReference>
<protein>
    <submittedName>
        <fullName evidence="1">Uncharacterized protein</fullName>
    </submittedName>
</protein>
<comment type="caution">
    <text evidence="1">The sequence shown here is derived from an EMBL/GenBank/DDBJ whole genome shotgun (WGS) entry which is preliminary data.</text>
</comment>
<evidence type="ECO:0000313" key="1">
    <source>
        <dbReference type="EMBL" id="MFL0252876.1"/>
    </source>
</evidence>